<gene>
    <name evidence="1" type="ORF">B296_00027351</name>
</gene>
<name>A0A426Z768_ENSVE</name>
<evidence type="ECO:0000313" key="1">
    <source>
        <dbReference type="EMBL" id="RRT59828.1"/>
    </source>
</evidence>
<reference evidence="1 2" key="1">
    <citation type="journal article" date="2014" name="Agronomy (Basel)">
        <title>A Draft Genome Sequence for Ensete ventricosum, the Drought-Tolerant Tree Against Hunger.</title>
        <authorList>
            <person name="Harrison J."/>
            <person name="Moore K.A."/>
            <person name="Paszkiewicz K."/>
            <person name="Jones T."/>
            <person name="Grant M."/>
            <person name="Ambacheew D."/>
            <person name="Muzemil S."/>
            <person name="Studholme D.J."/>
        </authorList>
    </citation>
    <scope>NUCLEOTIDE SEQUENCE [LARGE SCALE GENOMIC DNA]</scope>
</reference>
<protein>
    <submittedName>
        <fullName evidence="1">Uncharacterized protein</fullName>
    </submittedName>
</protein>
<accession>A0A426Z768</accession>
<dbReference type="Proteomes" id="UP000287651">
    <property type="component" value="Unassembled WGS sequence"/>
</dbReference>
<sequence>MLVEPRGAVDEFEHVLKGYYEAIRGNTGAPHVKKRLGLMRASKNPSSKECSQNPAKGAAFLAVCRGKVVTFFCLLLQGIDFSDENARVVMFGAHIGTNFTIPSLFNFGLCRFPCPLVAMLQDKGSALTEIERYSYVSCPQKTGLLNARRSKVCNLESL</sequence>
<organism evidence="1 2">
    <name type="scientific">Ensete ventricosum</name>
    <name type="common">Abyssinian banana</name>
    <name type="synonym">Musa ensete</name>
    <dbReference type="NCBI Taxonomy" id="4639"/>
    <lineage>
        <taxon>Eukaryota</taxon>
        <taxon>Viridiplantae</taxon>
        <taxon>Streptophyta</taxon>
        <taxon>Embryophyta</taxon>
        <taxon>Tracheophyta</taxon>
        <taxon>Spermatophyta</taxon>
        <taxon>Magnoliopsida</taxon>
        <taxon>Liliopsida</taxon>
        <taxon>Zingiberales</taxon>
        <taxon>Musaceae</taxon>
        <taxon>Ensete</taxon>
    </lineage>
</organism>
<evidence type="ECO:0000313" key="2">
    <source>
        <dbReference type="Proteomes" id="UP000287651"/>
    </source>
</evidence>
<proteinExistence type="predicted"/>
<dbReference type="Gene3D" id="3.40.50.300">
    <property type="entry name" value="P-loop containing nucleotide triphosphate hydrolases"/>
    <property type="match status" value="1"/>
</dbReference>
<comment type="caution">
    <text evidence="1">The sequence shown here is derived from an EMBL/GenBank/DDBJ whole genome shotgun (WGS) entry which is preliminary data.</text>
</comment>
<dbReference type="InterPro" id="IPR027417">
    <property type="entry name" value="P-loop_NTPase"/>
</dbReference>
<dbReference type="EMBL" id="AMZH03008048">
    <property type="protein sequence ID" value="RRT59828.1"/>
    <property type="molecule type" value="Genomic_DNA"/>
</dbReference>
<dbReference type="AlphaFoldDB" id="A0A426Z768"/>